<dbReference type="InterPro" id="IPR006434">
    <property type="entry name" value="Pyrimidine_nucleotidase_eu"/>
</dbReference>
<dbReference type="GO" id="GO:0000166">
    <property type="term" value="F:nucleotide binding"/>
    <property type="evidence" value="ECO:0007669"/>
    <property type="project" value="UniProtKB-KW"/>
</dbReference>
<dbReference type="EC" id="3.1.3.5" evidence="3"/>
<name>A0A078AJT2_STYLE</name>
<keyword evidence="4" id="KW-0479">Metal-binding</keyword>
<keyword evidence="5" id="KW-0547">Nucleotide-binding</keyword>
<evidence type="ECO:0000256" key="3">
    <source>
        <dbReference type="ARBA" id="ARBA00012643"/>
    </source>
</evidence>
<dbReference type="PANTHER" id="PTHR13045:SF0">
    <property type="entry name" value="7-METHYLGUANOSINE PHOSPHATE-SPECIFIC 5'-NUCLEOTIDASE"/>
    <property type="match status" value="1"/>
</dbReference>
<dbReference type="GO" id="GO:0005737">
    <property type="term" value="C:cytoplasm"/>
    <property type="evidence" value="ECO:0007669"/>
    <property type="project" value="InterPro"/>
</dbReference>
<evidence type="ECO:0000256" key="4">
    <source>
        <dbReference type="ARBA" id="ARBA00022723"/>
    </source>
</evidence>
<dbReference type="GO" id="GO:0008253">
    <property type="term" value="F:5'-nucleotidase activity"/>
    <property type="evidence" value="ECO:0007669"/>
    <property type="project" value="UniProtKB-EC"/>
</dbReference>
<keyword evidence="8" id="KW-0546">Nucleotide metabolism</keyword>
<dbReference type="InterPro" id="IPR023214">
    <property type="entry name" value="HAD_sf"/>
</dbReference>
<proteinExistence type="inferred from homology"/>
<comment type="similarity">
    <text evidence="2">Belongs to the pyrimidine 5'-nucleotidase family.</text>
</comment>
<dbReference type="Pfam" id="PF05822">
    <property type="entry name" value="UMPH-1"/>
    <property type="match status" value="1"/>
</dbReference>
<sequence>MDKHLDGKKADTSFKALQDSRFVPLEVRNKCRELFNKYSSIELDLQMSQEVKAKHMVQWWEENLDLFSEIRLHREDFMNLVLESRLLLRNGVEELMALSHILNVPFIIVSGGISEIIEYNFQAIMHNGEIKNEHAKLCWENSRIFSNQFHYRDDIAYDYKKPVIHVLNKQDFIYDQATSFRRNVLVMGDFLEDVHMVKHSQHDIVLKIGYLNNLQRQGHMIEEFKNHYDLVILHDGSLQIVNYILTKVFQTGITDDLEELLKDVAGLKDLRQAMNF</sequence>
<evidence type="ECO:0000256" key="8">
    <source>
        <dbReference type="ARBA" id="ARBA00023080"/>
    </source>
</evidence>
<reference evidence="9 10" key="1">
    <citation type="submission" date="2014-06" db="EMBL/GenBank/DDBJ databases">
        <authorList>
            <person name="Swart Estienne"/>
        </authorList>
    </citation>
    <scope>NUCLEOTIDE SEQUENCE [LARGE SCALE GENOMIC DNA]</scope>
    <source>
        <strain evidence="9 10">130c</strain>
    </source>
</reference>
<comment type="catalytic activity">
    <reaction evidence="1">
        <text>a ribonucleoside 5'-phosphate + H2O = a ribonucleoside + phosphate</text>
        <dbReference type="Rhea" id="RHEA:12484"/>
        <dbReference type="ChEBI" id="CHEBI:15377"/>
        <dbReference type="ChEBI" id="CHEBI:18254"/>
        <dbReference type="ChEBI" id="CHEBI:43474"/>
        <dbReference type="ChEBI" id="CHEBI:58043"/>
        <dbReference type="EC" id="3.1.3.5"/>
    </reaction>
</comment>
<dbReference type="OrthoDB" id="10014216at2759"/>
<evidence type="ECO:0000256" key="5">
    <source>
        <dbReference type="ARBA" id="ARBA00022741"/>
    </source>
</evidence>
<dbReference type="PANTHER" id="PTHR13045">
    <property type="entry name" value="5'-NUCLEOTIDASE"/>
    <property type="match status" value="1"/>
</dbReference>
<evidence type="ECO:0000313" key="10">
    <source>
        <dbReference type="Proteomes" id="UP000039865"/>
    </source>
</evidence>
<evidence type="ECO:0000313" key="9">
    <source>
        <dbReference type="EMBL" id="CDW81068.1"/>
    </source>
</evidence>
<accession>A0A078AJT2</accession>
<dbReference type="EMBL" id="CCKQ01009578">
    <property type="protein sequence ID" value="CDW81068.1"/>
    <property type="molecule type" value="Genomic_DNA"/>
</dbReference>
<keyword evidence="10" id="KW-1185">Reference proteome</keyword>
<dbReference type="Gene3D" id="1.10.150.340">
    <property type="entry name" value="Pyrimidine 5'-nucleotidase (UMPH-1), N-terminal domain"/>
    <property type="match status" value="1"/>
</dbReference>
<dbReference type="InterPro" id="IPR036412">
    <property type="entry name" value="HAD-like_sf"/>
</dbReference>
<gene>
    <name evidence="9" type="primary">Contig10679.g11414</name>
    <name evidence="9" type="ORF">STYLEM_10076</name>
</gene>
<keyword evidence="7" id="KW-0460">Magnesium</keyword>
<dbReference type="OMA" id="GPERMQI"/>
<evidence type="ECO:0000256" key="6">
    <source>
        <dbReference type="ARBA" id="ARBA00022801"/>
    </source>
</evidence>
<dbReference type="GO" id="GO:0009117">
    <property type="term" value="P:nucleotide metabolic process"/>
    <property type="evidence" value="ECO:0007669"/>
    <property type="project" value="UniProtKB-KW"/>
</dbReference>
<dbReference type="Proteomes" id="UP000039865">
    <property type="component" value="Unassembled WGS sequence"/>
</dbReference>
<protein>
    <recommendedName>
        <fullName evidence="3">5'-nucleotidase</fullName>
        <ecNumber evidence="3">3.1.3.5</ecNumber>
    </recommendedName>
</protein>
<dbReference type="FunFam" id="1.10.150.340:FF:000001">
    <property type="entry name" value="Cytosolic 5-nucleotidase 3-like"/>
    <property type="match status" value="1"/>
</dbReference>
<organism evidence="9 10">
    <name type="scientific">Stylonychia lemnae</name>
    <name type="common">Ciliate</name>
    <dbReference type="NCBI Taxonomy" id="5949"/>
    <lineage>
        <taxon>Eukaryota</taxon>
        <taxon>Sar</taxon>
        <taxon>Alveolata</taxon>
        <taxon>Ciliophora</taxon>
        <taxon>Intramacronucleata</taxon>
        <taxon>Spirotrichea</taxon>
        <taxon>Stichotrichia</taxon>
        <taxon>Sporadotrichida</taxon>
        <taxon>Oxytrichidae</taxon>
        <taxon>Stylonychinae</taxon>
        <taxon>Stylonychia</taxon>
    </lineage>
</organism>
<dbReference type="GO" id="GO:0000287">
    <property type="term" value="F:magnesium ion binding"/>
    <property type="evidence" value="ECO:0007669"/>
    <property type="project" value="InterPro"/>
</dbReference>
<evidence type="ECO:0000256" key="2">
    <source>
        <dbReference type="ARBA" id="ARBA00008389"/>
    </source>
</evidence>
<evidence type="ECO:0000256" key="7">
    <source>
        <dbReference type="ARBA" id="ARBA00022842"/>
    </source>
</evidence>
<dbReference type="SUPFAM" id="SSF56784">
    <property type="entry name" value="HAD-like"/>
    <property type="match status" value="1"/>
</dbReference>
<dbReference type="AlphaFoldDB" id="A0A078AJT2"/>
<evidence type="ECO:0000256" key="1">
    <source>
        <dbReference type="ARBA" id="ARBA00000815"/>
    </source>
</evidence>
<dbReference type="InParanoid" id="A0A078AJT2"/>
<dbReference type="Gene3D" id="3.40.50.1000">
    <property type="entry name" value="HAD superfamily/HAD-like"/>
    <property type="match status" value="1"/>
</dbReference>
<keyword evidence="6" id="KW-0378">Hydrolase</keyword>